<dbReference type="RefSeq" id="WP_271428839.1">
    <property type="nucleotide sequence ID" value="NZ_JAQIPB010000006.1"/>
</dbReference>
<feature type="region of interest" description="Disordered" evidence="2">
    <location>
        <begin position="1"/>
        <end position="29"/>
    </location>
</feature>
<accession>A0AAE3NDI5</accession>
<name>A0AAE3NDI5_9BURK</name>
<protein>
    <submittedName>
        <fullName evidence="3">Type II toxin-antitoxin system Phd/YefM family antitoxin</fullName>
    </submittedName>
</protein>
<dbReference type="Gene3D" id="3.40.1620.10">
    <property type="entry name" value="YefM-like domain"/>
    <property type="match status" value="1"/>
</dbReference>
<evidence type="ECO:0000313" key="4">
    <source>
        <dbReference type="Proteomes" id="UP001212602"/>
    </source>
</evidence>
<gene>
    <name evidence="3" type="ORF">PGB34_14800</name>
</gene>
<dbReference type="AlphaFoldDB" id="A0AAE3NDI5"/>
<evidence type="ECO:0000256" key="1">
    <source>
        <dbReference type="ARBA" id="ARBA00009981"/>
    </source>
</evidence>
<keyword evidence="4" id="KW-1185">Reference proteome</keyword>
<evidence type="ECO:0000256" key="2">
    <source>
        <dbReference type="SAM" id="MobiDB-lite"/>
    </source>
</evidence>
<dbReference type="SUPFAM" id="SSF143120">
    <property type="entry name" value="YefM-like"/>
    <property type="match status" value="1"/>
</dbReference>
<comment type="caution">
    <text evidence="3">The sequence shown here is derived from an EMBL/GenBank/DDBJ whole genome shotgun (WGS) entry which is preliminary data.</text>
</comment>
<evidence type="ECO:0000313" key="3">
    <source>
        <dbReference type="EMBL" id="MDA7417629.1"/>
    </source>
</evidence>
<dbReference type="Proteomes" id="UP001212602">
    <property type="component" value="Unassembled WGS sequence"/>
</dbReference>
<dbReference type="NCBIfam" id="TIGR01552">
    <property type="entry name" value="phd_fam"/>
    <property type="match status" value="1"/>
</dbReference>
<dbReference type="EMBL" id="JAQIPB010000006">
    <property type="protein sequence ID" value="MDA7417629.1"/>
    <property type="molecule type" value="Genomic_DNA"/>
</dbReference>
<organism evidence="3 4">
    <name type="scientific">Xenophilus arseniciresistens</name>
    <dbReference type="NCBI Taxonomy" id="1283306"/>
    <lineage>
        <taxon>Bacteria</taxon>
        <taxon>Pseudomonadati</taxon>
        <taxon>Pseudomonadota</taxon>
        <taxon>Betaproteobacteria</taxon>
        <taxon>Burkholderiales</taxon>
        <taxon>Comamonadaceae</taxon>
        <taxon>Xenophilus</taxon>
    </lineage>
</organism>
<comment type="similarity">
    <text evidence="1">Belongs to the phD/YefM antitoxin family.</text>
</comment>
<proteinExistence type="inferred from homology"/>
<reference evidence="3" key="1">
    <citation type="submission" date="2023-01" db="EMBL/GenBank/DDBJ databases">
        <title>Xenophilus mangrovi sp. nov., isolated from soil of Mangrove nature reserve.</title>
        <authorList>
            <person name="Xu S."/>
            <person name="Liu Z."/>
            <person name="Xu Y."/>
        </authorList>
    </citation>
    <scope>NUCLEOTIDE SEQUENCE</scope>
    <source>
        <strain evidence="3">YW8</strain>
    </source>
</reference>
<sequence>MSLRTVGLEQGRNNLPELASRANAGEPSLLTRHGKPYAAIVSPTLLAQATRRPSNFLSLRGTGTGLWGSSPARHVADLRDEWEDA</sequence>
<dbReference type="InterPro" id="IPR036165">
    <property type="entry name" value="YefM-like_sf"/>
</dbReference>